<organism evidence="2 3">
    <name type="scientific">Bacillus thuringiensis HD-771</name>
    <dbReference type="NCBI Taxonomy" id="1218175"/>
    <lineage>
        <taxon>Bacteria</taxon>
        <taxon>Bacillati</taxon>
        <taxon>Bacillota</taxon>
        <taxon>Bacilli</taxon>
        <taxon>Bacillales</taxon>
        <taxon>Bacillaceae</taxon>
        <taxon>Bacillus</taxon>
        <taxon>Bacillus cereus group</taxon>
    </lineage>
</organism>
<accession>A0A9W3JCX3</accession>
<feature type="region of interest" description="Disordered" evidence="1">
    <location>
        <begin position="210"/>
        <end position="238"/>
    </location>
</feature>
<reference evidence="2 3" key="1">
    <citation type="submission" date="2012-08" db="EMBL/GenBank/DDBJ databases">
        <authorList>
            <person name="Doggett N."/>
            <person name="Teshima H."/>
            <person name="Bruce D."/>
            <person name="Detter J.C."/>
            <person name="Johnson S.L."/>
            <person name="Han C."/>
        </authorList>
    </citation>
    <scope>NUCLEOTIDE SEQUENCE [LARGE SCALE GENOMIC DNA]</scope>
    <source>
        <strain evidence="2 3">HD-771</strain>
    </source>
</reference>
<evidence type="ECO:0000313" key="3">
    <source>
        <dbReference type="Proteomes" id="UP000005259"/>
    </source>
</evidence>
<sequence length="238" mass="27447">MAQKSHMNVNDVYPILDMINRKVNQGKGTRHHFTSPLFNNDNDNGVTTLNSSQWQVESFEVIRETENSIANHVINEIRIIYRNGAIDKISLVRGLNPPVSDEIQDYEYINNIMITEVSIRTEWFGKSQEVVAKIIRENDYGNFKKVKLTYFDSEWGWSEDEIEEDSMPSKYENPSDFYNGKYSNYEEVIVEDYVDYAEIGYASNEEIEISPDGWSDGYNPSSPVDVNVELGPKVTDEI</sequence>
<dbReference type="EMBL" id="CP003752">
    <property type="protein sequence ID" value="AFQ15863.1"/>
    <property type="molecule type" value="Genomic_DNA"/>
</dbReference>
<dbReference type="RefSeq" id="WP_000057633.1">
    <property type="nucleotide sequence ID" value="NC_018500.1"/>
</dbReference>
<protein>
    <submittedName>
        <fullName evidence="2">Uncharacterized protein</fullName>
    </submittedName>
</protein>
<dbReference type="Proteomes" id="UP000005259">
    <property type="component" value="Chromosome"/>
</dbReference>
<gene>
    <name evidence="2" type="ORF">BTG_12035</name>
</gene>
<name>A0A9W3JCX3_BACTU</name>
<dbReference type="KEGG" id="bti:BTG_12035"/>
<evidence type="ECO:0000256" key="1">
    <source>
        <dbReference type="SAM" id="MobiDB-lite"/>
    </source>
</evidence>
<evidence type="ECO:0000313" key="2">
    <source>
        <dbReference type="EMBL" id="AFQ15863.1"/>
    </source>
</evidence>
<proteinExistence type="predicted"/>
<dbReference type="AlphaFoldDB" id="A0A9W3JCX3"/>